<evidence type="ECO:0000256" key="3">
    <source>
        <dbReference type="PROSITE-ProRule" id="PRU00221"/>
    </source>
</evidence>
<dbReference type="PROSITE" id="PS50082">
    <property type="entry name" value="WD_REPEATS_2"/>
    <property type="match status" value="2"/>
</dbReference>
<evidence type="ECO:0000256" key="1">
    <source>
        <dbReference type="ARBA" id="ARBA00022574"/>
    </source>
</evidence>
<dbReference type="PANTHER" id="PTHR47822:SF2">
    <property type="entry name" value="F-BOX AND WD-40 DOMAIN PROTEIN 7"/>
    <property type="match status" value="1"/>
</dbReference>
<reference evidence="4 5" key="1">
    <citation type="submission" date="2024-04" db="EMBL/GenBank/DDBJ databases">
        <title>Tritrichomonas musculus Genome.</title>
        <authorList>
            <person name="Alves-Ferreira E."/>
            <person name="Grigg M."/>
            <person name="Lorenzi H."/>
            <person name="Galac M."/>
        </authorList>
    </citation>
    <scope>NUCLEOTIDE SEQUENCE [LARGE SCALE GENOMIC DNA]</scope>
    <source>
        <strain evidence="4 5">EAF2021</strain>
    </source>
</reference>
<keyword evidence="1 3" id="KW-0853">WD repeat</keyword>
<feature type="repeat" description="WD" evidence="3">
    <location>
        <begin position="152"/>
        <end position="194"/>
    </location>
</feature>
<comment type="caution">
    <text evidence="4">The sequence shown here is derived from an EMBL/GenBank/DDBJ whole genome shotgun (WGS) entry which is preliminary data.</text>
</comment>
<dbReference type="Gene3D" id="2.130.10.10">
    <property type="entry name" value="YVTN repeat-like/Quinoprotein amine dehydrogenase"/>
    <property type="match status" value="2"/>
</dbReference>
<name>A0ABR2JZG2_9EUKA</name>
<gene>
    <name evidence="4" type="ORF">M9Y10_043353</name>
</gene>
<accession>A0ABR2JZG2</accession>
<evidence type="ECO:0000313" key="4">
    <source>
        <dbReference type="EMBL" id="KAK8884245.1"/>
    </source>
</evidence>
<feature type="repeat" description="WD" evidence="3">
    <location>
        <begin position="100"/>
        <end position="141"/>
    </location>
</feature>
<dbReference type="InterPro" id="IPR015943">
    <property type="entry name" value="WD40/YVTN_repeat-like_dom_sf"/>
</dbReference>
<dbReference type="Proteomes" id="UP001470230">
    <property type="component" value="Unassembled WGS sequence"/>
</dbReference>
<dbReference type="InterPro" id="IPR019775">
    <property type="entry name" value="WD40_repeat_CS"/>
</dbReference>
<evidence type="ECO:0000313" key="5">
    <source>
        <dbReference type="Proteomes" id="UP001470230"/>
    </source>
</evidence>
<sequence>MLNFTIIPKWKDHEKDGEIFSLRMSSDASYIGSTLSNGLINLRSATTGRLSYSLTHSPEGFPVFAIRFHPSIPRLFMSVSSDGSIKEWNNNNPKVTWSSPPNESNQLYALDYDNSGSRFATGGTDTVVRLYDTETKEIIHEFARKKFDMTSPSGHTDRIYAIKIHPTDDSLMFSGGWDNTIQVWDIRTNSDTSVAALYGPHICGDSLDVKDNMILAGSWRTHEQIQLWDIRNFKLVKSMRWSLAGDDHQCSLYFAKFLPKGKYFIAGGSGVNQLRAFSLETFSTIGSVLYFDSPVLGASVLPNCAGIAIGTQEGGIFYHQMQVA</sequence>
<dbReference type="InterPro" id="IPR001680">
    <property type="entry name" value="WD40_rpt"/>
</dbReference>
<protein>
    <submittedName>
        <fullName evidence="4">Uncharacterized protein</fullName>
    </submittedName>
</protein>
<proteinExistence type="predicted"/>
<keyword evidence="5" id="KW-1185">Reference proteome</keyword>
<dbReference type="SUPFAM" id="SSF50978">
    <property type="entry name" value="WD40 repeat-like"/>
    <property type="match status" value="1"/>
</dbReference>
<dbReference type="PROSITE" id="PS50294">
    <property type="entry name" value="WD_REPEATS_REGION"/>
    <property type="match status" value="1"/>
</dbReference>
<dbReference type="PROSITE" id="PS00678">
    <property type="entry name" value="WD_REPEATS_1"/>
    <property type="match status" value="1"/>
</dbReference>
<dbReference type="PANTHER" id="PTHR47822">
    <property type="entry name" value="CARBOHYDRATE BINDING DOMAIN CONTAINING PROTEIN"/>
    <property type="match status" value="1"/>
</dbReference>
<dbReference type="Pfam" id="PF00400">
    <property type="entry name" value="WD40"/>
    <property type="match status" value="3"/>
</dbReference>
<dbReference type="InterPro" id="IPR036322">
    <property type="entry name" value="WD40_repeat_dom_sf"/>
</dbReference>
<evidence type="ECO:0000256" key="2">
    <source>
        <dbReference type="ARBA" id="ARBA00022737"/>
    </source>
</evidence>
<organism evidence="4 5">
    <name type="scientific">Tritrichomonas musculus</name>
    <dbReference type="NCBI Taxonomy" id="1915356"/>
    <lineage>
        <taxon>Eukaryota</taxon>
        <taxon>Metamonada</taxon>
        <taxon>Parabasalia</taxon>
        <taxon>Tritrichomonadida</taxon>
        <taxon>Tritrichomonadidae</taxon>
        <taxon>Tritrichomonas</taxon>
    </lineage>
</organism>
<dbReference type="SMART" id="SM00320">
    <property type="entry name" value="WD40"/>
    <property type="match status" value="5"/>
</dbReference>
<keyword evidence="2" id="KW-0677">Repeat</keyword>
<dbReference type="EMBL" id="JAPFFF010000008">
    <property type="protein sequence ID" value="KAK8884245.1"/>
    <property type="molecule type" value="Genomic_DNA"/>
</dbReference>